<organism evidence="1 2">
    <name type="scientific">Petrolisthes cinctipes</name>
    <name type="common">Flat porcelain crab</name>
    <dbReference type="NCBI Taxonomy" id="88211"/>
    <lineage>
        <taxon>Eukaryota</taxon>
        <taxon>Metazoa</taxon>
        <taxon>Ecdysozoa</taxon>
        <taxon>Arthropoda</taxon>
        <taxon>Crustacea</taxon>
        <taxon>Multicrustacea</taxon>
        <taxon>Malacostraca</taxon>
        <taxon>Eumalacostraca</taxon>
        <taxon>Eucarida</taxon>
        <taxon>Decapoda</taxon>
        <taxon>Pleocyemata</taxon>
        <taxon>Anomura</taxon>
        <taxon>Galatheoidea</taxon>
        <taxon>Porcellanidae</taxon>
        <taxon>Petrolisthes</taxon>
    </lineage>
</organism>
<accession>A0AAE1G4A9</accession>
<keyword evidence="2" id="KW-1185">Reference proteome</keyword>
<proteinExistence type="predicted"/>
<evidence type="ECO:0000313" key="1">
    <source>
        <dbReference type="EMBL" id="KAK3886183.1"/>
    </source>
</evidence>
<name>A0AAE1G4A9_PETCI</name>
<dbReference type="AlphaFoldDB" id="A0AAE1G4A9"/>
<gene>
    <name evidence="1" type="ORF">Pcinc_009643</name>
</gene>
<reference evidence="1" key="1">
    <citation type="submission" date="2023-10" db="EMBL/GenBank/DDBJ databases">
        <title>Genome assemblies of two species of porcelain crab, Petrolisthes cinctipes and Petrolisthes manimaculis (Anomura: Porcellanidae).</title>
        <authorList>
            <person name="Angst P."/>
        </authorList>
    </citation>
    <scope>NUCLEOTIDE SEQUENCE</scope>
    <source>
        <strain evidence="1">PB745_01</strain>
        <tissue evidence="1">Gill</tissue>
    </source>
</reference>
<protein>
    <submittedName>
        <fullName evidence="1">Uncharacterized protein</fullName>
    </submittedName>
</protein>
<dbReference type="EMBL" id="JAWQEG010000724">
    <property type="protein sequence ID" value="KAK3886183.1"/>
    <property type="molecule type" value="Genomic_DNA"/>
</dbReference>
<dbReference type="Proteomes" id="UP001286313">
    <property type="component" value="Unassembled WGS sequence"/>
</dbReference>
<evidence type="ECO:0000313" key="2">
    <source>
        <dbReference type="Proteomes" id="UP001286313"/>
    </source>
</evidence>
<sequence>MKYYDYLSPTAEQQSPLAVVNLDCLWTFWTVWGLLEDSLDWLGVLEDSLDCLEATGGFTGLAGGYWRIHWSVECCLDILWRSWLALSRFSTAALFN</sequence>
<comment type="caution">
    <text evidence="1">The sequence shown here is derived from an EMBL/GenBank/DDBJ whole genome shotgun (WGS) entry which is preliminary data.</text>
</comment>